<dbReference type="EMBL" id="KN846963">
    <property type="protein sequence ID" value="KIW62655.1"/>
    <property type="molecule type" value="Genomic_DNA"/>
</dbReference>
<accession>A0A0D2F6T8</accession>
<evidence type="ECO:0000313" key="2">
    <source>
        <dbReference type="EMBL" id="KIW62655.1"/>
    </source>
</evidence>
<sequence>MAAGLVTPGTGRGQKGPAKAELTVGTSSSTPRRQRRLAKDGGLDSEPCRPPMIPKEHAHASVPQRRSPRLQKLREKATQNPTQRDRQTDGPSVFQDAQDKVNILSKPLAKKARVTKTGQNPRENNARDGSRPDSKRPQHYGQNISNMPTEQRNLIEKWLDETCRYQQSSSDLASSTPDVTTTTAHNLVLSSLADSFERP</sequence>
<protein>
    <submittedName>
        <fullName evidence="2">Uncharacterized protein</fullName>
    </submittedName>
</protein>
<dbReference type="AlphaFoldDB" id="A0A0D2F6T8"/>
<feature type="compositionally biased region" description="Basic and acidic residues" evidence="1">
    <location>
        <begin position="72"/>
        <end position="88"/>
    </location>
</feature>
<feature type="region of interest" description="Disordered" evidence="1">
    <location>
        <begin position="1"/>
        <end position="151"/>
    </location>
</feature>
<evidence type="ECO:0000256" key="1">
    <source>
        <dbReference type="SAM" id="MobiDB-lite"/>
    </source>
</evidence>
<feature type="compositionally biased region" description="Polar residues" evidence="1">
    <location>
        <begin position="140"/>
        <end position="151"/>
    </location>
</feature>
<reference evidence="2 3" key="1">
    <citation type="submission" date="2015-01" db="EMBL/GenBank/DDBJ databases">
        <title>The Genome Sequence of Capronia semiimmersa CBS27337.</title>
        <authorList>
            <consortium name="The Broad Institute Genomics Platform"/>
            <person name="Cuomo C."/>
            <person name="de Hoog S."/>
            <person name="Gorbushina A."/>
            <person name="Stielow B."/>
            <person name="Teixiera M."/>
            <person name="Abouelleil A."/>
            <person name="Chapman S.B."/>
            <person name="Priest M."/>
            <person name="Young S.K."/>
            <person name="Wortman J."/>
            <person name="Nusbaum C."/>
            <person name="Birren B."/>
        </authorList>
    </citation>
    <scope>NUCLEOTIDE SEQUENCE [LARGE SCALE GENOMIC DNA]</scope>
    <source>
        <strain evidence="2 3">CBS 27337</strain>
    </source>
</reference>
<dbReference type="Proteomes" id="UP000054266">
    <property type="component" value="Unassembled WGS sequence"/>
</dbReference>
<name>A0A0D2F6T8_9EURO</name>
<feature type="compositionally biased region" description="Basic and acidic residues" evidence="1">
    <location>
        <begin position="124"/>
        <end position="136"/>
    </location>
</feature>
<keyword evidence="3" id="KW-1185">Reference proteome</keyword>
<evidence type="ECO:0000313" key="3">
    <source>
        <dbReference type="Proteomes" id="UP000054266"/>
    </source>
</evidence>
<gene>
    <name evidence="2" type="ORF">PV04_10812</name>
</gene>
<proteinExistence type="predicted"/>
<organism evidence="2 3">
    <name type="scientific">Phialophora macrospora</name>
    <dbReference type="NCBI Taxonomy" id="1851006"/>
    <lineage>
        <taxon>Eukaryota</taxon>
        <taxon>Fungi</taxon>
        <taxon>Dikarya</taxon>
        <taxon>Ascomycota</taxon>
        <taxon>Pezizomycotina</taxon>
        <taxon>Eurotiomycetes</taxon>
        <taxon>Chaetothyriomycetidae</taxon>
        <taxon>Chaetothyriales</taxon>
        <taxon>Herpotrichiellaceae</taxon>
        <taxon>Phialophora</taxon>
    </lineage>
</organism>
<dbReference type="HOGENOM" id="CLU_1372031_0_0_1"/>